<evidence type="ECO:0000256" key="1">
    <source>
        <dbReference type="SAM" id="SignalP"/>
    </source>
</evidence>
<evidence type="ECO:0000313" key="2">
    <source>
        <dbReference type="EMBL" id="KAF9762542.1"/>
    </source>
</evidence>
<reference evidence="2 3" key="1">
    <citation type="journal article" date="2020" name="Genome Biol. Evol.">
        <title>Comparative genomics of strictly vertically transmitted, feminizing microsporidia endosymbionts of amphipod crustaceans.</title>
        <authorList>
            <person name="Cormier A."/>
            <person name="Chebbi M.A."/>
            <person name="Giraud I."/>
            <person name="Wattier R."/>
            <person name="Teixeira M."/>
            <person name="Gilbert C."/>
            <person name="Rigaud T."/>
            <person name="Cordaux R."/>
        </authorList>
    </citation>
    <scope>NUCLEOTIDE SEQUENCE [LARGE SCALE GENOMIC DNA]</scope>
    <source>
        <strain evidence="2 3">Ou3-Ou53</strain>
    </source>
</reference>
<keyword evidence="3" id="KW-1185">Reference proteome</keyword>
<protein>
    <submittedName>
        <fullName evidence="2">Uncharacterized protein</fullName>
    </submittedName>
</protein>
<dbReference type="EMBL" id="SBJO01000157">
    <property type="protein sequence ID" value="KAF9762542.1"/>
    <property type="molecule type" value="Genomic_DNA"/>
</dbReference>
<dbReference type="AlphaFoldDB" id="A0A9P6KY57"/>
<proteinExistence type="predicted"/>
<feature type="signal peptide" evidence="1">
    <location>
        <begin position="1"/>
        <end position="23"/>
    </location>
</feature>
<name>A0A9P6KY57_9MICR</name>
<comment type="caution">
    <text evidence="2">The sequence shown here is derived from an EMBL/GenBank/DDBJ whole genome shotgun (WGS) entry which is preliminary data.</text>
</comment>
<sequence length="108" mass="12812">MQLLFIYFCTIFVLSKHVHKTSSHRVVHLRVPHKVSQSHIDVHANQNYKDRHKNPLIRELEEAEKIDQQTLEELKKPITDEMLHNPNVPIYEPYKLTEAQQVVLLSHE</sequence>
<evidence type="ECO:0000313" key="3">
    <source>
        <dbReference type="Proteomes" id="UP000740883"/>
    </source>
</evidence>
<accession>A0A9P6KY57</accession>
<gene>
    <name evidence="2" type="ORF">NGRA_1946</name>
</gene>
<feature type="chain" id="PRO_5040432004" evidence="1">
    <location>
        <begin position="24"/>
        <end position="108"/>
    </location>
</feature>
<dbReference type="OrthoDB" id="10506926at2759"/>
<dbReference type="Proteomes" id="UP000740883">
    <property type="component" value="Unassembled WGS sequence"/>
</dbReference>
<organism evidence="2 3">
    <name type="scientific">Nosema granulosis</name>
    <dbReference type="NCBI Taxonomy" id="83296"/>
    <lineage>
        <taxon>Eukaryota</taxon>
        <taxon>Fungi</taxon>
        <taxon>Fungi incertae sedis</taxon>
        <taxon>Microsporidia</taxon>
        <taxon>Nosematidae</taxon>
        <taxon>Nosema</taxon>
    </lineage>
</organism>
<keyword evidence="1" id="KW-0732">Signal</keyword>